<dbReference type="InterPro" id="IPR018393">
    <property type="entry name" value="NADHpl_OxRdtase_5_subgr"/>
</dbReference>
<evidence type="ECO:0000256" key="10">
    <source>
        <dbReference type="ARBA" id="ARBA00023027"/>
    </source>
</evidence>
<dbReference type="GO" id="GO:0016020">
    <property type="term" value="C:membrane"/>
    <property type="evidence" value="ECO:0007669"/>
    <property type="project" value="UniProtKB-SubCell"/>
</dbReference>
<evidence type="ECO:0000256" key="7">
    <source>
        <dbReference type="ARBA" id="ARBA00022967"/>
    </source>
</evidence>
<evidence type="ECO:0000256" key="3">
    <source>
        <dbReference type="ARBA" id="ARBA00021096"/>
    </source>
</evidence>
<comment type="catalytic activity">
    <reaction evidence="13">
        <text>a ubiquinone + NADH + 5 H(+)(in) = a ubiquinol + NAD(+) + 4 H(+)(out)</text>
        <dbReference type="Rhea" id="RHEA:29091"/>
        <dbReference type="Rhea" id="RHEA-COMP:9565"/>
        <dbReference type="Rhea" id="RHEA-COMP:9566"/>
        <dbReference type="ChEBI" id="CHEBI:15378"/>
        <dbReference type="ChEBI" id="CHEBI:16389"/>
        <dbReference type="ChEBI" id="CHEBI:17976"/>
        <dbReference type="ChEBI" id="CHEBI:57540"/>
        <dbReference type="ChEBI" id="CHEBI:57945"/>
        <dbReference type="EC" id="7.1.1.2"/>
    </reaction>
</comment>
<feature type="transmembrane region" description="Helical" evidence="15">
    <location>
        <begin position="6"/>
        <end position="23"/>
    </location>
</feature>
<accession>A0A9E2SBQ7</accession>
<evidence type="ECO:0000259" key="16">
    <source>
        <dbReference type="Pfam" id="PF00361"/>
    </source>
</evidence>
<dbReference type="Pfam" id="PF06455">
    <property type="entry name" value="NADH5_C"/>
    <property type="match status" value="1"/>
</dbReference>
<feature type="transmembrane region" description="Helical" evidence="15">
    <location>
        <begin position="457"/>
        <end position="475"/>
    </location>
</feature>
<evidence type="ECO:0000256" key="9">
    <source>
        <dbReference type="ARBA" id="ARBA00022989"/>
    </source>
</evidence>
<gene>
    <name evidence="19" type="primary">nuoL</name>
    <name evidence="19" type="ORF">KTO63_18690</name>
</gene>
<keyword evidence="8" id="KW-0249">Electron transport</keyword>
<dbReference type="PANTHER" id="PTHR42829">
    <property type="entry name" value="NADH-UBIQUINONE OXIDOREDUCTASE CHAIN 5"/>
    <property type="match status" value="1"/>
</dbReference>
<dbReference type="GO" id="GO:0015990">
    <property type="term" value="P:electron transport coupled proton transport"/>
    <property type="evidence" value="ECO:0007669"/>
    <property type="project" value="TreeGrafter"/>
</dbReference>
<evidence type="ECO:0000256" key="13">
    <source>
        <dbReference type="ARBA" id="ARBA00049551"/>
    </source>
</evidence>
<keyword evidence="5" id="KW-0679">Respiratory chain</keyword>
<dbReference type="RefSeq" id="WP_217793176.1">
    <property type="nucleotide sequence ID" value="NZ_JAHSPG010000015.1"/>
</dbReference>
<comment type="subcellular location">
    <subcellularLocation>
        <location evidence="1">Endomembrane system</location>
        <topology evidence="1">Multi-pass membrane protein</topology>
    </subcellularLocation>
    <subcellularLocation>
        <location evidence="14">Membrane</location>
        <topology evidence="14">Multi-pass membrane protein</topology>
    </subcellularLocation>
</comment>
<evidence type="ECO:0000256" key="1">
    <source>
        <dbReference type="ARBA" id="ARBA00004127"/>
    </source>
</evidence>
<keyword evidence="20" id="KW-1185">Reference proteome</keyword>
<evidence type="ECO:0000313" key="19">
    <source>
        <dbReference type="EMBL" id="MBV4359202.1"/>
    </source>
</evidence>
<evidence type="ECO:0000256" key="8">
    <source>
        <dbReference type="ARBA" id="ARBA00022982"/>
    </source>
</evidence>
<dbReference type="NCBIfam" id="NF005141">
    <property type="entry name" value="PRK06590.1"/>
    <property type="match status" value="1"/>
</dbReference>
<feature type="transmembrane region" description="Helical" evidence="15">
    <location>
        <begin position="420"/>
        <end position="445"/>
    </location>
</feature>
<feature type="transmembrane region" description="Helical" evidence="15">
    <location>
        <begin position="608"/>
        <end position="628"/>
    </location>
</feature>
<dbReference type="NCBIfam" id="TIGR01974">
    <property type="entry name" value="NDH_I_L"/>
    <property type="match status" value="1"/>
</dbReference>
<feature type="domain" description="NADH-Ubiquinone oxidoreductase (complex I) chain 5 N-terminal" evidence="17">
    <location>
        <begin position="70"/>
        <end position="120"/>
    </location>
</feature>
<dbReference type="GO" id="GO:0012505">
    <property type="term" value="C:endomembrane system"/>
    <property type="evidence" value="ECO:0007669"/>
    <property type="project" value="UniProtKB-SubCell"/>
</dbReference>
<dbReference type="GO" id="GO:0003954">
    <property type="term" value="F:NADH dehydrogenase activity"/>
    <property type="evidence" value="ECO:0007669"/>
    <property type="project" value="TreeGrafter"/>
</dbReference>
<evidence type="ECO:0000256" key="2">
    <source>
        <dbReference type="ARBA" id="ARBA00012944"/>
    </source>
</evidence>
<evidence type="ECO:0000256" key="14">
    <source>
        <dbReference type="RuleBase" id="RU000320"/>
    </source>
</evidence>
<feature type="transmembrane region" description="Helical" evidence="15">
    <location>
        <begin position="377"/>
        <end position="400"/>
    </location>
</feature>
<dbReference type="Proteomes" id="UP000812270">
    <property type="component" value="Unassembled WGS sequence"/>
</dbReference>
<dbReference type="GO" id="GO:0042773">
    <property type="term" value="P:ATP synthesis coupled electron transport"/>
    <property type="evidence" value="ECO:0007669"/>
    <property type="project" value="InterPro"/>
</dbReference>
<dbReference type="GO" id="GO:0008137">
    <property type="term" value="F:NADH dehydrogenase (ubiquinone) activity"/>
    <property type="evidence" value="ECO:0007669"/>
    <property type="project" value="UniProtKB-EC"/>
</dbReference>
<dbReference type="InterPro" id="IPR001516">
    <property type="entry name" value="Proton_antipo_N"/>
</dbReference>
<keyword evidence="7" id="KW-1278">Translocase</keyword>
<feature type="transmembrane region" description="Helical" evidence="15">
    <location>
        <begin position="173"/>
        <end position="192"/>
    </location>
</feature>
<keyword evidence="6 14" id="KW-0812">Transmembrane</keyword>
<evidence type="ECO:0000256" key="6">
    <source>
        <dbReference type="ARBA" id="ARBA00022692"/>
    </source>
</evidence>
<dbReference type="InterPro" id="IPR001750">
    <property type="entry name" value="ND/Mrp_TM"/>
</dbReference>
<keyword evidence="11" id="KW-0830">Ubiquinone</keyword>
<evidence type="ECO:0000313" key="20">
    <source>
        <dbReference type="Proteomes" id="UP000812270"/>
    </source>
</evidence>
<sequence>MQEVLFLIPALPLVGFLILSLAGRHLSKQVIAVVGAGVVCIAAIATIWLGINFLQIPPENGAYTVTLWRWMSVANFNCSFSLRVDALSLVFLFVITFVGALIHIYSAGFMKHDRDYARFFASMNLFVCAMLILVMADNLVLMYLGWEGVGLCSYLLIGFWYETTANVQAANKAFYITRIGDTAMAIGLFLLFRELGTLDIPSIQNAAPEHFVKNSSLITSIALLLLAGGMGKSAQVPLQTWLPDAMAGPSPVSALIHAATMVTAGVYLVARMHGVFQLSPFVMNITAIVGAVTLLVAGCSAMVQTDIKRILAYSTISQLGYMFLALGVGAWSAGIFHFFTHAFFKALLFLAAGAVIESLHHEHGIFKMGGLKNKLPVVFYTFLAGAAALAALPLVTAGFFSKDQVLWYAWSAEGGSPLLWLIALAGAFITAFYTTRLMLVVFWGEAKTHVSEAPGRLMTWPLIILALLSVVAGFIEWPHNLLHVTLFSDVVQKVLPPVTEKEPIPSEAIFQLIAVVATLSGVYTGYLLYKKNTSIVAKWKQVPALVGLRNFFFSGWRFDQLYHTLFVRPFVFVTNLNKQDVIDKIYTGIVSMFQWLNGIFSVSQDGSVRTYVISVLIGIIFILALQFIL</sequence>
<feature type="domain" description="NADH dehydrogenase subunit 5 C-terminal" evidence="18">
    <location>
        <begin position="433"/>
        <end position="625"/>
    </location>
</feature>
<evidence type="ECO:0000259" key="18">
    <source>
        <dbReference type="Pfam" id="PF06455"/>
    </source>
</evidence>
<dbReference type="EC" id="7.1.1.2" evidence="2"/>
<dbReference type="InterPro" id="IPR010934">
    <property type="entry name" value="NADH_DH_su5_C"/>
</dbReference>
<dbReference type="PANTHER" id="PTHR42829:SF2">
    <property type="entry name" value="NADH-UBIQUINONE OXIDOREDUCTASE CHAIN 5"/>
    <property type="match status" value="1"/>
</dbReference>
<reference evidence="19" key="1">
    <citation type="submission" date="2021-06" db="EMBL/GenBank/DDBJ databases">
        <authorList>
            <person name="Huq M.A."/>
        </authorList>
    </citation>
    <scope>NUCLEOTIDE SEQUENCE</scope>
    <source>
        <strain evidence="19">MAH-26</strain>
    </source>
</reference>
<evidence type="ECO:0000256" key="11">
    <source>
        <dbReference type="ARBA" id="ARBA00023075"/>
    </source>
</evidence>
<feature type="domain" description="NADH:quinone oxidoreductase/Mrp antiporter transmembrane" evidence="16">
    <location>
        <begin position="136"/>
        <end position="430"/>
    </location>
</feature>
<proteinExistence type="predicted"/>
<feature type="transmembrane region" description="Helical" evidence="15">
    <location>
        <begin position="117"/>
        <end position="136"/>
    </location>
</feature>
<keyword evidence="9 15" id="KW-1133">Transmembrane helix</keyword>
<feature type="transmembrane region" description="Helical" evidence="15">
    <location>
        <begin position="142"/>
        <end position="161"/>
    </location>
</feature>
<evidence type="ECO:0000256" key="12">
    <source>
        <dbReference type="ARBA" id="ARBA00023136"/>
    </source>
</evidence>
<evidence type="ECO:0000256" key="15">
    <source>
        <dbReference type="SAM" id="Phobius"/>
    </source>
</evidence>
<dbReference type="InterPro" id="IPR003945">
    <property type="entry name" value="NU5C-like"/>
</dbReference>
<feature type="transmembrane region" description="Helical" evidence="15">
    <location>
        <begin position="252"/>
        <end position="270"/>
    </location>
</feature>
<name>A0A9E2SBQ7_9BACT</name>
<dbReference type="EMBL" id="JAHSPG010000015">
    <property type="protein sequence ID" value="MBV4359202.1"/>
    <property type="molecule type" value="Genomic_DNA"/>
</dbReference>
<feature type="transmembrane region" description="Helical" evidence="15">
    <location>
        <begin position="86"/>
        <end position="105"/>
    </location>
</feature>
<protein>
    <recommendedName>
        <fullName evidence="3">NADH-ubiquinone oxidoreductase chain 5</fullName>
        <ecNumber evidence="2">7.1.1.2</ecNumber>
    </recommendedName>
</protein>
<dbReference type="Pfam" id="PF00361">
    <property type="entry name" value="Proton_antipo_M"/>
    <property type="match status" value="1"/>
</dbReference>
<comment type="caution">
    <text evidence="19">The sequence shown here is derived from an EMBL/GenBank/DDBJ whole genome shotgun (WGS) entry which is preliminary data.</text>
</comment>
<keyword evidence="10" id="KW-0520">NAD</keyword>
<organism evidence="19 20">
    <name type="scientific">Pinibacter aurantiacus</name>
    <dbReference type="NCBI Taxonomy" id="2851599"/>
    <lineage>
        <taxon>Bacteria</taxon>
        <taxon>Pseudomonadati</taxon>
        <taxon>Bacteroidota</taxon>
        <taxon>Chitinophagia</taxon>
        <taxon>Chitinophagales</taxon>
        <taxon>Chitinophagaceae</taxon>
        <taxon>Pinibacter</taxon>
    </lineage>
</organism>
<feature type="transmembrane region" description="Helical" evidence="15">
    <location>
        <begin position="508"/>
        <end position="529"/>
    </location>
</feature>
<keyword evidence="12 15" id="KW-0472">Membrane</keyword>
<evidence type="ECO:0000256" key="4">
    <source>
        <dbReference type="ARBA" id="ARBA00022448"/>
    </source>
</evidence>
<feature type="transmembrane region" description="Helical" evidence="15">
    <location>
        <begin position="30"/>
        <end position="51"/>
    </location>
</feature>
<keyword evidence="4" id="KW-0813">Transport</keyword>
<feature type="transmembrane region" description="Helical" evidence="15">
    <location>
        <begin position="310"/>
        <end position="332"/>
    </location>
</feature>
<evidence type="ECO:0000259" key="17">
    <source>
        <dbReference type="Pfam" id="PF00662"/>
    </source>
</evidence>
<dbReference type="AlphaFoldDB" id="A0A9E2SBQ7"/>
<dbReference type="Pfam" id="PF00662">
    <property type="entry name" value="Proton_antipo_N"/>
    <property type="match status" value="1"/>
</dbReference>
<evidence type="ECO:0000256" key="5">
    <source>
        <dbReference type="ARBA" id="ARBA00022660"/>
    </source>
</evidence>
<feature type="transmembrane region" description="Helical" evidence="15">
    <location>
        <begin position="282"/>
        <end position="303"/>
    </location>
</feature>